<keyword evidence="1" id="KW-0472">Membrane</keyword>
<organism evidence="2 3">
    <name type="scientific">Paragemmobacter ruber</name>
    <dbReference type="NCBI Taxonomy" id="1985673"/>
    <lineage>
        <taxon>Bacteria</taxon>
        <taxon>Pseudomonadati</taxon>
        <taxon>Pseudomonadota</taxon>
        <taxon>Alphaproteobacteria</taxon>
        <taxon>Rhodobacterales</taxon>
        <taxon>Paracoccaceae</taxon>
        <taxon>Paragemmobacter</taxon>
    </lineage>
</organism>
<accession>A0ABW9Y1R4</accession>
<keyword evidence="3" id="KW-1185">Reference proteome</keyword>
<name>A0ABW9Y1R4_9RHOB</name>
<sequence length="48" mass="4986">MFTCIHDPGLALFLAETPMAENSHPGPAEWTAFAATLVLAVVALCVSA</sequence>
<protein>
    <submittedName>
        <fullName evidence="2">Uncharacterized protein</fullName>
    </submittedName>
</protein>
<dbReference type="EMBL" id="JAAATW010000001">
    <property type="protein sequence ID" value="NBE06451.1"/>
    <property type="molecule type" value="Genomic_DNA"/>
</dbReference>
<gene>
    <name evidence="2" type="ORF">GU920_02810</name>
</gene>
<evidence type="ECO:0000313" key="2">
    <source>
        <dbReference type="EMBL" id="NBE06451.1"/>
    </source>
</evidence>
<reference evidence="3" key="1">
    <citation type="submission" date="2020-01" db="EMBL/GenBank/DDBJ databases">
        <title>Sphingomonas sp. strain CSW-10.</title>
        <authorList>
            <person name="Chen W.-M."/>
        </authorList>
    </citation>
    <scope>NUCLEOTIDE SEQUENCE [LARGE SCALE GENOMIC DNA]</scope>
    <source>
        <strain evidence="3">CCP-1</strain>
    </source>
</reference>
<feature type="transmembrane region" description="Helical" evidence="1">
    <location>
        <begin position="30"/>
        <end position="47"/>
    </location>
</feature>
<proteinExistence type="predicted"/>
<comment type="caution">
    <text evidence="2">The sequence shown here is derived from an EMBL/GenBank/DDBJ whole genome shotgun (WGS) entry which is preliminary data.</text>
</comment>
<dbReference type="Proteomes" id="UP001517376">
    <property type="component" value="Unassembled WGS sequence"/>
</dbReference>
<keyword evidence="1" id="KW-0812">Transmembrane</keyword>
<dbReference type="RefSeq" id="WP_161765450.1">
    <property type="nucleotide sequence ID" value="NZ_JAAATW010000001.1"/>
</dbReference>
<evidence type="ECO:0000313" key="3">
    <source>
        <dbReference type="Proteomes" id="UP001517376"/>
    </source>
</evidence>
<evidence type="ECO:0000256" key="1">
    <source>
        <dbReference type="SAM" id="Phobius"/>
    </source>
</evidence>
<keyword evidence="1" id="KW-1133">Transmembrane helix</keyword>